<feature type="domain" description="SsuA/THI5-like" evidence="1">
    <location>
        <begin position="12"/>
        <end position="200"/>
    </location>
</feature>
<dbReference type="InterPro" id="IPR015168">
    <property type="entry name" value="SsuA/THI5"/>
</dbReference>
<organism evidence="2 3">
    <name type="scientific">Wenxinia marina DSM 24838</name>
    <dbReference type="NCBI Taxonomy" id="1123501"/>
    <lineage>
        <taxon>Bacteria</taxon>
        <taxon>Pseudomonadati</taxon>
        <taxon>Pseudomonadota</taxon>
        <taxon>Alphaproteobacteria</taxon>
        <taxon>Rhodobacterales</taxon>
        <taxon>Roseobacteraceae</taxon>
        <taxon>Wenxinia</taxon>
    </lineage>
</organism>
<name>A0A0D0PCA0_9RHOB</name>
<sequence length="286" mass="30852">METITSRLLDRAEGIEIELMDVANKQAGHVALLSGAADLILSDYIWVASLRAQGEPVVTVPHSLAVGGLMVPVGSDIETVADLPGRTIAIAGGPEDKSWIALQAFYARETGEALADRVEARFGAPPLVNELMLAGRVDASLNFWHFNSRAKAAGAREVISVAEMMTGLGIETQPPLLSWVFTEETAEEKADELASFFHASFAAKELLATDDAAWEDLRETMEAEGDDALFTALRDDYRRGIITTYDESTIEAAAAAFALMAEYGGAELTGDSTEMDPGTFWDGYRR</sequence>
<dbReference type="Pfam" id="PF09084">
    <property type="entry name" value="NMT1"/>
    <property type="match status" value="1"/>
</dbReference>
<evidence type="ECO:0000313" key="2">
    <source>
        <dbReference type="EMBL" id="KIQ69061.1"/>
    </source>
</evidence>
<keyword evidence="3" id="KW-1185">Reference proteome</keyword>
<evidence type="ECO:0000259" key="1">
    <source>
        <dbReference type="Pfam" id="PF09084"/>
    </source>
</evidence>
<dbReference type="STRING" id="1123501.Wenmar_02129"/>
<dbReference type="AlphaFoldDB" id="A0A0D0PCA0"/>
<proteinExistence type="predicted"/>
<dbReference type="Proteomes" id="UP000035100">
    <property type="component" value="Unassembled WGS sequence"/>
</dbReference>
<dbReference type="RefSeq" id="WP_254657722.1">
    <property type="nucleotide sequence ID" value="NZ_KN848372.1"/>
</dbReference>
<dbReference type="eggNOG" id="COG0715">
    <property type="taxonomic scope" value="Bacteria"/>
</dbReference>
<gene>
    <name evidence="2" type="ORF">Wenmar_02129</name>
</gene>
<dbReference type="EMBL" id="AONG01000010">
    <property type="protein sequence ID" value="KIQ69061.1"/>
    <property type="molecule type" value="Genomic_DNA"/>
</dbReference>
<accession>A0A0D0PCA0</accession>
<evidence type="ECO:0000313" key="3">
    <source>
        <dbReference type="Proteomes" id="UP000035100"/>
    </source>
</evidence>
<comment type="caution">
    <text evidence="2">The sequence shown here is derived from an EMBL/GenBank/DDBJ whole genome shotgun (WGS) entry which is preliminary data.</text>
</comment>
<dbReference type="SUPFAM" id="SSF53850">
    <property type="entry name" value="Periplasmic binding protein-like II"/>
    <property type="match status" value="1"/>
</dbReference>
<dbReference type="Gene3D" id="3.40.190.10">
    <property type="entry name" value="Periplasmic binding protein-like II"/>
    <property type="match status" value="2"/>
</dbReference>
<protein>
    <submittedName>
        <fullName evidence="2">ABC-type nitrate/sulfonate/bicarbonate transport system, periplasmic component</fullName>
    </submittedName>
</protein>
<reference evidence="2 3" key="1">
    <citation type="submission" date="2013-01" db="EMBL/GenBank/DDBJ databases">
        <authorList>
            <person name="Fiebig A."/>
            <person name="Goeker M."/>
            <person name="Klenk H.-P.P."/>
        </authorList>
    </citation>
    <scope>NUCLEOTIDE SEQUENCE [LARGE SCALE GENOMIC DNA]</scope>
    <source>
        <strain evidence="2 3">DSM 24838</strain>
    </source>
</reference>